<reference evidence="1 2" key="1">
    <citation type="journal article" date="2018" name="Microbes Environ.">
        <title>Comparative Genomic Insights into Endofungal Lifestyles of Two Bacterial Endosymbionts, Mycoavidus cysteinexigens and Burkholderia rhizoxinica.</title>
        <authorList>
            <person name="Sharmin D."/>
            <person name="Guo Y."/>
            <person name="Nishizawa T."/>
            <person name="Ohshima S."/>
            <person name="Sato Y."/>
            <person name="Takashima Y."/>
            <person name="Narisawa K."/>
            <person name="Ohta H."/>
        </authorList>
    </citation>
    <scope>NUCLEOTIDE SEQUENCE [LARGE SCALE GENOMIC DNA]</scope>
    <source>
        <strain evidence="1 2">B1-EB</strain>
    </source>
</reference>
<keyword evidence="2" id="KW-1185">Reference proteome</keyword>
<name>A0A2Z6ET42_9BURK</name>
<gene>
    <name evidence="1" type="ORF">MCB1EB_0387</name>
</gene>
<proteinExistence type="predicted"/>
<dbReference type="EMBL" id="AP018150">
    <property type="protein sequence ID" value="BBE08548.1"/>
    <property type="molecule type" value="Genomic_DNA"/>
</dbReference>
<accession>A0A2Z6ET42</accession>
<dbReference type="RefSeq" id="WP_161566162.1">
    <property type="nucleotide sequence ID" value="NZ_AP018150.1"/>
</dbReference>
<organism evidence="1 2">
    <name type="scientific">Mycoavidus cysteinexigens</name>
    <dbReference type="NCBI Taxonomy" id="1553431"/>
    <lineage>
        <taxon>Bacteria</taxon>
        <taxon>Pseudomonadati</taxon>
        <taxon>Pseudomonadota</taxon>
        <taxon>Betaproteobacteria</taxon>
        <taxon>Burkholderiales</taxon>
        <taxon>Burkholderiaceae</taxon>
        <taxon>Mycoavidus</taxon>
    </lineage>
</organism>
<protein>
    <submittedName>
        <fullName evidence="1">Transposase IS66 family</fullName>
    </submittedName>
</protein>
<evidence type="ECO:0000313" key="2">
    <source>
        <dbReference type="Proteomes" id="UP000282597"/>
    </source>
</evidence>
<dbReference type="AlphaFoldDB" id="A0A2Z6ET42"/>
<dbReference type="KEGG" id="mcys:MCB1EB_0387"/>
<sequence length="54" mass="6164">MTSAVLKELVVPYVAEVDRTPTMLKVLAWSERLVEIIHHLLEKEAHLKDEVAVL</sequence>
<dbReference type="Proteomes" id="UP000282597">
    <property type="component" value="Chromosome"/>
</dbReference>
<evidence type="ECO:0000313" key="1">
    <source>
        <dbReference type="EMBL" id="BBE08548.1"/>
    </source>
</evidence>